<accession>A0ABQ7HKX8</accession>
<gene>
    <name evidence="1" type="ORF">BGI27_16635</name>
</gene>
<reference evidence="1 2" key="1">
    <citation type="submission" date="2016-08" db="EMBL/GenBank/DDBJ databases">
        <title>Candidatus Dactylopiibacterium carminicum genome sequence.</title>
        <authorList>
            <person name="Ramirez-Puebla S.T."/>
            <person name="Ormeno-Orrillo E."/>
            <person name="Vera-Ponce De Leon A."/>
            <person name="Luis L."/>
            <person name="Sanchez-Flores A."/>
            <person name="Monica R."/>
            <person name="Martinez-Romero E."/>
        </authorList>
    </citation>
    <scope>NUCLEOTIDE SEQUENCE [LARGE SCALE GENOMIC DNA]</scope>
    <source>
        <strain evidence="1">END1</strain>
    </source>
</reference>
<evidence type="ECO:0000313" key="1">
    <source>
        <dbReference type="EMBL" id="KAF7597825.1"/>
    </source>
</evidence>
<comment type="caution">
    <text evidence="1">The sequence shown here is derived from an EMBL/GenBank/DDBJ whole genome shotgun (WGS) entry which is preliminary data.</text>
</comment>
<evidence type="ECO:0000313" key="2">
    <source>
        <dbReference type="Proteomes" id="UP000623509"/>
    </source>
</evidence>
<keyword evidence="2" id="KW-1185">Reference proteome</keyword>
<name>A0ABQ7HKX8_9RHOO</name>
<organism evidence="1 2">
    <name type="scientific">Candidatus Dactylopiibacterium carminicum</name>
    <dbReference type="NCBI Taxonomy" id="857335"/>
    <lineage>
        <taxon>Bacteria</taxon>
        <taxon>Pseudomonadati</taxon>
        <taxon>Pseudomonadota</taxon>
        <taxon>Betaproteobacteria</taxon>
        <taxon>Rhodocyclales</taxon>
        <taxon>Rhodocyclaceae</taxon>
        <taxon>Candidatus Dactylopiibacterium</taxon>
    </lineage>
</organism>
<proteinExistence type="predicted"/>
<protein>
    <submittedName>
        <fullName evidence="1">Uncharacterized protein</fullName>
    </submittedName>
</protein>
<sequence length="86" mass="9468">MQVGLTTGSIPKLAGEGIKMPSSGYRHLLKLWHRLKQNQGIAAHKPMRILARDKTPDLLQSQATADVHQGGGNRNTFSTLQYGFRA</sequence>
<dbReference type="EMBL" id="MDUX01000086">
    <property type="protein sequence ID" value="KAF7597825.1"/>
    <property type="molecule type" value="Genomic_DNA"/>
</dbReference>
<dbReference type="Proteomes" id="UP000623509">
    <property type="component" value="Unassembled WGS sequence"/>
</dbReference>